<dbReference type="SUPFAM" id="SSF48403">
    <property type="entry name" value="Ankyrin repeat"/>
    <property type="match status" value="1"/>
</dbReference>
<evidence type="ECO:0000256" key="2">
    <source>
        <dbReference type="ARBA" id="ARBA00023043"/>
    </source>
</evidence>
<feature type="repeat" description="ANK" evidence="3">
    <location>
        <begin position="830"/>
        <end position="852"/>
    </location>
</feature>
<keyword evidence="1" id="KW-0677">Repeat</keyword>
<dbReference type="Proteomes" id="UP000572754">
    <property type="component" value="Unassembled WGS sequence"/>
</dbReference>
<dbReference type="InterPro" id="IPR002110">
    <property type="entry name" value="Ankyrin_rpt"/>
</dbReference>
<feature type="region of interest" description="Disordered" evidence="4">
    <location>
        <begin position="556"/>
        <end position="584"/>
    </location>
</feature>
<dbReference type="PANTHER" id="PTHR24198:SF165">
    <property type="entry name" value="ANKYRIN REPEAT-CONTAINING PROTEIN-RELATED"/>
    <property type="match status" value="1"/>
</dbReference>
<reference evidence="5 6" key="2">
    <citation type="submission" date="2020-05" db="EMBL/GenBank/DDBJ databases">
        <title>Identification and distribution of gene clusters putatively required for synthesis of sphingolipid metabolism inhibitors in phylogenetically diverse species of the filamentous fungus Fusarium.</title>
        <authorList>
            <person name="Kim H.-S."/>
            <person name="Busman M."/>
            <person name="Brown D.W."/>
            <person name="Divon H."/>
            <person name="Uhlig S."/>
            <person name="Proctor R.H."/>
        </authorList>
    </citation>
    <scope>NUCLEOTIDE SEQUENCE [LARGE SCALE GENOMIC DNA]</scope>
    <source>
        <strain evidence="5 6">NRRL 25331</strain>
    </source>
</reference>
<dbReference type="SMART" id="SM00248">
    <property type="entry name" value="ANK"/>
    <property type="match status" value="5"/>
</dbReference>
<dbReference type="PANTHER" id="PTHR24198">
    <property type="entry name" value="ANKYRIN REPEAT AND PROTEIN KINASE DOMAIN-CONTAINING PROTEIN"/>
    <property type="match status" value="1"/>
</dbReference>
<evidence type="ECO:0000313" key="6">
    <source>
        <dbReference type="Proteomes" id="UP000572754"/>
    </source>
</evidence>
<evidence type="ECO:0000256" key="1">
    <source>
        <dbReference type="ARBA" id="ARBA00022737"/>
    </source>
</evidence>
<dbReference type="InterPro" id="IPR036770">
    <property type="entry name" value="Ankyrin_rpt-contain_sf"/>
</dbReference>
<dbReference type="PROSITE" id="PS50297">
    <property type="entry name" value="ANK_REP_REGION"/>
    <property type="match status" value="1"/>
</dbReference>
<accession>A0A8H5U208</accession>
<dbReference type="PROSITE" id="PS50088">
    <property type="entry name" value="ANK_REPEAT"/>
    <property type="match status" value="1"/>
</dbReference>
<evidence type="ECO:0000256" key="4">
    <source>
        <dbReference type="SAM" id="MobiDB-lite"/>
    </source>
</evidence>
<gene>
    <name evidence="5" type="ORF">FCIRC_4958</name>
</gene>
<protein>
    <recommendedName>
        <fullName evidence="7">Ankyrin</fullName>
    </recommendedName>
</protein>
<dbReference type="Pfam" id="PF12796">
    <property type="entry name" value="Ank_2"/>
    <property type="match status" value="1"/>
</dbReference>
<name>A0A8H5U208_FUSCI</name>
<dbReference type="AlphaFoldDB" id="A0A8H5U208"/>
<comment type="caution">
    <text evidence="5">The sequence shown here is derived from an EMBL/GenBank/DDBJ whole genome shotgun (WGS) entry which is preliminary data.</text>
</comment>
<organism evidence="5 6">
    <name type="scientific">Fusarium circinatum</name>
    <name type="common">Pitch canker fungus</name>
    <name type="synonym">Gibberella circinata</name>
    <dbReference type="NCBI Taxonomy" id="48490"/>
    <lineage>
        <taxon>Eukaryota</taxon>
        <taxon>Fungi</taxon>
        <taxon>Dikarya</taxon>
        <taxon>Ascomycota</taxon>
        <taxon>Pezizomycotina</taxon>
        <taxon>Sordariomycetes</taxon>
        <taxon>Hypocreomycetidae</taxon>
        <taxon>Hypocreales</taxon>
        <taxon>Nectriaceae</taxon>
        <taxon>Fusarium</taxon>
        <taxon>Fusarium fujikuroi species complex</taxon>
    </lineage>
</organism>
<sequence length="891" mass="100652">MKLFLENELLDAIRENDEDLVQSLLQRGANPNAGLLLGGECSLSLALRIGNERVLDHILQYGKRKFQYTNEQRVEKSESRRKTRLMLVEWCGFKVMDVLLKSIAERFTNLANLPIFQALFDPCLWYFSPTLTAWETLLSCIEAWRKTSEADKIVDFRIAFWRLTTVILANTKFGRHRTHQAEAAEREAREYYFQLRKDLAPMRNSLLSPDAEMERVFFDSHVGNRELRNSGYRSPATLIFKAISESDNVTESMVSKLLSHDLLVCQPCNESSLAQVLLSMALRSSSLVLFANDVHAPHDQYTEGSKIDFLGDLYKSQAFSEIVCELDERIYSTSTVAINEVIVIWSALERLDTSGAQDPDLIGLILSSMAAKGLRNPMFQKFIELWSKTKTWSRRGPFESAIFHAVAHKNPHLEIVTDLVDAGLSSHWGTGSQPYTPFQIALLENTDSRASQLLLDHGAVLGGSMYDESFPMKAVLEQRSFDKFVLLIKLGVSAEPKMLGRVTKGERRENMTTTSLRNLYSKALSDLGLAEAPPPFMQNETEKSATGSLQHRLLEDTKDEEACSVSQSEAKSEGDEQSSGSTDNRLIRSKLSELGAPCFQVATYPKGWEYHTGQTWEQVYGERRSVRYRGKRGQIKWDHKCRIRLRNIMYSLESEKSFQKECCQSTDLDTQDSLGATLLMNTCARKKPGLAANTLYFLGRDRVQGAIHQYDDNDMTAVHYAAAVGDVDALKVLLYPGNLFNRTVNIWRLMEELFLSGRLPSNEKDPDGNYLESACTPDSDGPPQPWLNIFEELPASTKDKIELPNITFSEWQLAGSESCLMPEKLCSKEKNRTPLHEAASWGRLEAIEFLLSYSGIDAKICDVDGKTAADIALEGDYYDIHNLIMTRIRGR</sequence>
<dbReference type="Gene3D" id="1.25.40.20">
    <property type="entry name" value="Ankyrin repeat-containing domain"/>
    <property type="match status" value="2"/>
</dbReference>
<evidence type="ECO:0000313" key="5">
    <source>
        <dbReference type="EMBL" id="KAF5682524.1"/>
    </source>
</evidence>
<evidence type="ECO:0000256" key="3">
    <source>
        <dbReference type="PROSITE-ProRule" id="PRU00023"/>
    </source>
</evidence>
<keyword evidence="2 3" id="KW-0040">ANK repeat</keyword>
<keyword evidence="6" id="KW-1185">Reference proteome</keyword>
<proteinExistence type="predicted"/>
<reference evidence="6" key="1">
    <citation type="journal article" date="2020" name="BMC Genomics">
        <title>Correction to: Identification and distribution of gene clusters required for synthesis of sphingolipid metabolism inhibitors in diverse species of the filamentous fungus Fusarium.</title>
        <authorList>
            <person name="Kim H.S."/>
            <person name="Lohmar J.M."/>
            <person name="Busman M."/>
            <person name="Brown D.W."/>
            <person name="Naumann T.A."/>
            <person name="Divon H.H."/>
            <person name="Lysoe E."/>
            <person name="Uhlig S."/>
            <person name="Proctor R.H."/>
        </authorList>
    </citation>
    <scope>NUCLEOTIDE SEQUENCE [LARGE SCALE GENOMIC DNA]</scope>
    <source>
        <strain evidence="6">NRRL 25331</strain>
    </source>
</reference>
<evidence type="ECO:0008006" key="7">
    <source>
        <dbReference type="Google" id="ProtNLM"/>
    </source>
</evidence>
<dbReference type="EMBL" id="JAAQPE010000161">
    <property type="protein sequence ID" value="KAF5682524.1"/>
    <property type="molecule type" value="Genomic_DNA"/>
</dbReference>